<comment type="cofactor">
    <cofactor evidence="5">
        <name>a divalent metal cation</name>
        <dbReference type="ChEBI" id="CHEBI:60240"/>
    </cofactor>
    <text evidence="5">Binds 1 divalent metal cation per subunit.</text>
</comment>
<evidence type="ECO:0000256" key="2">
    <source>
        <dbReference type="ARBA" id="ARBA00011062"/>
    </source>
</evidence>
<evidence type="ECO:0000256" key="5">
    <source>
        <dbReference type="HAMAP-Rule" id="MF_00060"/>
    </source>
</evidence>
<dbReference type="InterPro" id="IPR036523">
    <property type="entry name" value="SurE-like_sf"/>
</dbReference>
<dbReference type="PANTHER" id="PTHR30457:SF0">
    <property type="entry name" value="PHOSPHATASE, PUTATIVE (AFU_ORTHOLOGUE AFUA_4G01070)-RELATED"/>
    <property type="match status" value="1"/>
</dbReference>
<evidence type="ECO:0000313" key="7">
    <source>
        <dbReference type="EMBL" id="ADY36063.1"/>
    </source>
</evidence>
<sequence length="305" mass="33509">MQAFTMANAGGCMRHRECLRLPSQLPAFAAVNACMLSKAIWEYKYNKEYDKKRPLLLLSNDDGVNAKGIHELIRALRPVGDLIVVAPDGPRSGSAGAITSAYPVRYALLQQESGLSVYKCSGTPVDCVKLALHAIVPAVPDLVVGGINHGDNSSVNVHYSGTMGVVIEGCLKGIPSIGFSLCNHQADADFSPVLPYVRRIVEETLEKGLPEGICLNVNFPDTPDLEGVLICRQTHGVWTREFVKADHPRGGNYYWLTGEYRNLEPNAEDTDHWALEHNYVAVTPTQVDVTAYAVMRELKTWNFNV</sequence>
<proteinExistence type="inferred from homology"/>
<name>F0QZ34_PHOSB</name>
<accession>F0QZ34</accession>
<keyword evidence="5" id="KW-0547">Nucleotide-binding</keyword>
<comment type="subcellular location">
    <subcellularLocation>
        <location evidence="5">Cytoplasm</location>
    </subcellularLocation>
</comment>
<dbReference type="KEGG" id="bsa:Bacsa_1491"/>
<dbReference type="Proteomes" id="UP000007486">
    <property type="component" value="Chromosome"/>
</dbReference>
<evidence type="ECO:0000259" key="6">
    <source>
        <dbReference type="Pfam" id="PF01975"/>
    </source>
</evidence>
<keyword evidence="4 5" id="KW-0378">Hydrolase</keyword>
<dbReference type="GO" id="GO:0000166">
    <property type="term" value="F:nucleotide binding"/>
    <property type="evidence" value="ECO:0007669"/>
    <property type="project" value="UniProtKB-KW"/>
</dbReference>
<feature type="binding site" evidence="5">
    <location>
        <position position="148"/>
    </location>
    <ligand>
        <name>a divalent metal cation</name>
        <dbReference type="ChEBI" id="CHEBI:60240"/>
    </ligand>
</feature>
<keyword evidence="3 5" id="KW-0479">Metal-binding</keyword>
<dbReference type="SUPFAM" id="SSF64167">
    <property type="entry name" value="SurE-like"/>
    <property type="match status" value="1"/>
</dbReference>
<feature type="binding site" evidence="5">
    <location>
        <position position="62"/>
    </location>
    <ligand>
        <name>a divalent metal cation</name>
        <dbReference type="ChEBI" id="CHEBI:60240"/>
    </ligand>
</feature>
<dbReference type="GO" id="GO:0008253">
    <property type="term" value="F:5'-nucleotidase activity"/>
    <property type="evidence" value="ECO:0007669"/>
    <property type="project" value="UniProtKB-UniRule"/>
</dbReference>
<feature type="binding site" evidence="5">
    <location>
        <position position="92"/>
    </location>
    <ligand>
        <name>a divalent metal cation</name>
        <dbReference type="ChEBI" id="CHEBI:60240"/>
    </ligand>
</feature>
<dbReference type="Pfam" id="PF01975">
    <property type="entry name" value="SurE"/>
    <property type="match status" value="1"/>
</dbReference>
<evidence type="ECO:0000256" key="4">
    <source>
        <dbReference type="ARBA" id="ARBA00022801"/>
    </source>
</evidence>
<dbReference type="NCBIfam" id="NF001492">
    <property type="entry name" value="PRK00346.2-2"/>
    <property type="match status" value="1"/>
</dbReference>
<feature type="domain" description="Survival protein SurE-like phosphatase/nucleotidase" evidence="6">
    <location>
        <begin position="57"/>
        <end position="239"/>
    </location>
</feature>
<dbReference type="Gene3D" id="3.40.1210.10">
    <property type="entry name" value="Survival protein SurE-like phosphatase/nucleotidase"/>
    <property type="match status" value="1"/>
</dbReference>
<evidence type="ECO:0000313" key="8">
    <source>
        <dbReference type="Proteomes" id="UP000007486"/>
    </source>
</evidence>
<dbReference type="PANTHER" id="PTHR30457">
    <property type="entry name" value="5'-NUCLEOTIDASE SURE"/>
    <property type="match status" value="1"/>
</dbReference>
<organism evidence="7 8">
    <name type="scientific">Phocaeicola salanitronis (strain DSM 18170 / JCM 13657 / CCUG 60908 / BL78)</name>
    <name type="common">Bacteroides salanitronis</name>
    <dbReference type="NCBI Taxonomy" id="667015"/>
    <lineage>
        <taxon>Bacteria</taxon>
        <taxon>Pseudomonadati</taxon>
        <taxon>Bacteroidota</taxon>
        <taxon>Bacteroidia</taxon>
        <taxon>Bacteroidales</taxon>
        <taxon>Bacteroidaceae</taxon>
        <taxon>Phocaeicola</taxon>
    </lineage>
</organism>
<evidence type="ECO:0000256" key="1">
    <source>
        <dbReference type="ARBA" id="ARBA00000815"/>
    </source>
</evidence>
<dbReference type="InterPro" id="IPR030048">
    <property type="entry name" value="SurE"/>
</dbReference>
<comment type="similarity">
    <text evidence="2 5">Belongs to the SurE nucleotidase family.</text>
</comment>
<dbReference type="GO" id="GO:0005737">
    <property type="term" value="C:cytoplasm"/>
    <property type="evidence" value="ECO:0007669"/>
    <property type="project" value="UniProtKB-SubCell"/>
</dbReference>
<comment type="function">
    <text evidence="5">Nucleotidase that shows phosphatase activity on nucleoside 5'-monophosphates.</text>
</comment>
<dbReference type="STRING" id="667015.Bacsa_1491"/>
<dbReference type="GO" id="GO:0046872">
    <property type="term" value="F:metal ion binding"/>
    <property type="evidence" value="ECO:0007669"/>
    <property type="project" value="UniProtKB-UniRule"/>
</dbReference>
<dbReference type="NCBIfam" id="TIGR00087">
    <property type="entry name" value="surE"/>
    <property type="match status" value="1"/>
</dbReference>
<keyword evidence="8" id="KW-1185">Reference proteome</keyword>
<dbReference type="EMBL" id="CP002530">
    <property type="protein sequence ID" value="ADY36063.1"/>
    <property type="molecule type" value="Genomic_DNA"/>
</dbReference>
<reference evidence="7 8" key="1">
    <citation type="journal article" date="2011" name="Stand. Genomic Sci.">
        <title>Complete genome sequence of Bacteroides salanitronis type strain (BL78).</title>
        <authorList>
            <person name="Gronow S."/>
            <person name="Held B."/>
            <person name="Lucas S."/>
            <person name="Lapidus A."/>
            <person name="Del Rio T.G."/>
            <person name="Nolan M."/>
            <person name="Tice H."/>
            <person name="Deshpande S."/>
            <person name="Cheng J.F."/>
            <person name="Pitluck S."/>
            <person name="Liolios K."/>
            <person name="Pagani I."/>
            <person name="Ivanova N."/>
            <person name="Mavromatis K."/>
            <person name="Pati A."/>
            <person name="Tapia R."/>
            <person name="Han C."/>
            <person name="Goodwin L."/>
            <person name="Chen A."/>
            <person name="Palaniappan K."/>
            <person name="Land M."/>
            <person name="Hauser L."/>
            <person name="Chang Y.J."/>
            <person name="Jeffries C.D."/>
            <person name="Brambilla E.M."/>
            <person name="Rohde M."/>
            <person name="Goker M."/>
            <person name="Detter J.C."/>
            <person name="Woyke T."/>
            <person name="Bristow J."/>
            <person name="Markowitz V."/>
            <person name="Hugenholtz P."/>
            <person name="Kyrpides N.C."/>
            <person name="Klenk H.P."/>
            <person name="Eisen J.A."/>
        </authorList>
    </citation>
    <scope>NUCLEOTIDE SEQUENCE [LARGE SCALE GENOMIC DNA]</scope>
    <source>
        <strain evidence="7 8">DSM 18170</strain>
    </source>
</reference>
<keyword evidence="5" id="KW-0963">Cytoplasm</keyword>
<protein>
    <recommendedName>
        <fullName evidence="5">5'-nucleotidase SurE</fullName>
        <ecNumber evidence="5">3.1.3.5</ecNumber>
    </recommendedName>
    <alternativeName>
        <fullName evidence="5">Nucleoside 5'-monophosphate phosphohydrolase</fullName>
    </alternativeName>
</protein>
<dbReference type="EC" id="3.1.3.5" evidence="5"/>
<evidence type="ECO:0000256" key="3">
    <source>
        <dbReference type="ARBA" id="ARBA00022723"/>
    </source>
</evidence>
<gene>
    <name evidence="5" type="primary">surE</name>
    <name evidence="7" type="ordered locus">Bacsa_1491</name>
</gene>
<feature type="binding site" evidence="5">
    <location>
        <position position="61"/>
    </location>
    <ligand>
        <name>a divalent metal cation</name>
        <dbReference type="ChEBI" id="CHEBI:60240"/>
    </ligand>
</feature>
<dbReference type="InterPro" id="IPR002828">
    <property type="entry name" value="SurE-like_Pase/nucleotidase"/>
</dbReference>
<dbReference type="HOGENOM" id="CLU_045192_1_0_10"/>
<comment type="catalytic activity">
    <reaction evidence="1 5">
        <text>a ribonucleoside 5'-phosphate + H2O = a ribonucleoside + phosphate</text>
        <dbReference type="Rhea" id="RHEA:12484"/>
        <dbReference type="ChEBI" id="CHEBI:15377"/>
        <dbReference type="ChEBI" id="CHEBI:18254"/>
        <dbReference type="ChEBI" id="CHEBI:43474"/>
        <dbReference type="ChEBI" id="CHEBI:58043"/>
        <dbReference type="EC" id="3.1.3.5"/>
    </reaction>
</comment>
<dbReference type="HAMAP" id="MF_00060">
    <property type="entry name" value="SurE"/>
    <property type="match status" value="1"/>
</dbReference>
<dbReference type="eggNOG" id="COG0496">
    <property type="taxonomic scope" value="Bacteria"/>
</dbReference>
<dbReference type="AlphaFoldDB" id="F0QZ34"/>